<proteinExistence type="predicted"/>
<dbReference type="Proteomes" id="UP000566819">
    <property type="component" value="Unassembled WGS sequence"/>
</dbReference>
<keyword evidence="2" id="KW-1185">Reference proteome</keyword>
<sequence length="84" mass="9993">MPLNRQTLWNVKEIALQANYFPSTALPYYRNNDGSPHWSNWTDNNGVLHYTYHVTIDWRWDNNQKTCHVNIDPQTGAHTDTTWF</sequence>
<accession>A0A8H4RA45</accession>
<evidence type="ECO:0000313" key="2">
    <source>
        <dbReference type="Proteomes" id="UP000566819"/>
    </source>
</evidence>
<dbReference type="AlphaFoldDB" id="A0A8H4RA45"/>
<dbReference type="OrthoDB" id="10298777at2759"/>
<reference evidence="1 2" key="1">
    <citation type="submission" date="2020-03" db="EMBL/GenBank/DDBJ databases">
        <title>Draft Genome Sequence of Cudoniella acicularis.</title>
        <authorList>
            <person name="Buettner E."/>
            <person name="Kellner H."/>
        </authorList>
    </citation>
    <scope>NUCLEOTIDE SEQUENCE [LARGE SCALE GENOMIC DNA]</scope>
    <source>
        <strain evidence="1 2">DSM 108380</strain>
    </source>
</reference>
<gene>
    <name evidence="1" type="ORF">G7Y89_g13139</name>
</gene>
<dbReference type="EMBL" id="JAAMPI010001483">
    <property type="protein sequence ID" value="KAF4625030.1"/>
    <property type="molecule type" value="Genomic_DNA"/>
</dbReference>
<organism evidence="1 2">
    <name type="scientific">Cudoniella acicularis</name>
    <dbReference type="NCBI Taxonomy" id="354080"/>
    <lineage>
        <taxon>Eukaryota</taxon>
        <taxon>Fungi</taxon>
        <taxon>Dikarya</taxon>
        <taxon>Ascomycota</taxon>
        <taxon>Pezizomycotina</taxon>
        <taxon>Leotiomycetes</taxon>
        <taxon>Helotiales</taxon>
        <taxon>Tricladiaceae</taxon>
        <taxon>Cudoniella</taxon>
    </lineage>
</organism>
<protein>
    <submittedName>
        <fullName evidence="1">Uncharacterized protein</fullName>
    </submittedName>
</protein>
<comment type="caution">
    <text evidence="1">The sequence shown here is derived from an EMBL/GenBank/DDBJ whole genome shotgun (WGS) entry which is preliminary data.</text>
</comment>
<evidence type="ECO:0000313" key="1">
    <source>
        <dbReference type="EMBL" id="KAF4625030.1"/>
    </source>
</evidence>
<name>A0A8H4RA45_9HELO</name>